<evidence type="ECO:0000313" key="1">
    <source>
        <dbReference type="EMBL" id="QEO09869.1"/>
    </source>
</evidence>
<proteinExistence type="predicted"/>
<protein>
    <recommendedName>
        <fullName evidence="3">SRPBCC family protein</fullName>
    </recommendedName>
</protein>
<dbReference type="KEGG" id="lyk:FLP23_07535"/>
<dbReference type="Proteomes" id="UP000322159">
    <property type="component" value="Chromosome"/>
</dbReference>
<dbReference type="SUPFAM" id="SSF55961">
    <property type="entry name" value="Bet v1-like"/>
    <property type="match status" value="1"/>
</dbReference>
<dbReference type="EMBL" id="CP043504">
    <property type="protein sequence ID" value="QEO09869.1"/>
    <property type="molecule type" value="Genomic_DNA"/>
</dbReference>
<name>A0A5C1Y9N8_9MICO</name>
<dbReference type="Pfam" id="PF10604">
    <property type="entry name" value="Polyketide_cyc2"/>
    <property type="match status" value="1"/>
</dbReference>
<dbReference type="Gene3D" id="3.30.530.20">
    <property type="match status" value="1"/>
</dbReference>
<dbReference type="OrthoDB" id="5243226at2"/>
<accession>A0A5C1Y9N8</accession>
<reference evidence="1 2" key="1">
    <citation type="submission" date="2019-09" db="EMBL/GenBank/DDBJ databases">
        <title>Genome sequencing of strain KACC 19322.</title>
        <authorList>
            <person name="Heo J."/>
            <person name="Kim S.-J."/>
            <person name="Kim J.-S."/>
            <person name="Hong S.-B."/>
            <person name="Kwon S.-W."/>
        </authorList>
    </citation>
    <scope>NUCLEOTIDE SEQUENCE [LARGE SCALE GENOMIC DNA]</scope>
    <source>
        <strain evidence="1 2">KACC 19322</strain>
    </source>
</reference>
<keyword evidence="2" id="KW-1185">Reference proteome</keyword>
<dbReference type="RefSeq" id="WP_149325287.1">
    <property type="nucleotide sequence ID" value="NZ_CP043504.1"/>
</dbReference>
<evidence type="ECO:0008006" key="3">
    <source>
        <dbReference type="Google" id="ProtNLM"/>
    </source>
</evidence>
<dbReference type="InterPro" id="IPR023393">
    <property type="entry name" value="START-like_dom_sf"/>
</dbReference>
<dbReference type="AlphaFoldDB" id="A0A5C1Y9N8"/>
<evidence type="ECO:0000313" key="2">
    <source>
        <dbReference type="Proteomes" id="UP000322159"/>
    </source>
</evidence>
<sequence length="147" mass="16277">MSHIRIVSRAVIHAPAAAAWAVLSDYANDPLWRAGVSRMEQTPPGRIREGARAVEQLRVLGRELRNDVVVEDVEEGAWFAWRVIGGVDAHGTRRILPFDAHSCELVTEKHLALSGTDRLLTPLVAWTIRRTEAADARRAAGLVESRI</sequence>
<organism evidence="1 2">
    <name type="scientific">Protaetiibacter larvae</name>
    <dbReference type="NCBI Taxonomy" id="2592654"/>
    <lineage>
        <taxon>Bacteria</taxon>
        <taxon>Bacillati</taxon>
        <taxon>Actinomycetota</taxon>
        <taxon>Actinomycetes</taxon>
        <taxon>Micrococcales</taxon>
        <taxon>Microbacteriaceae</taxon>
        <taxon>Protaetiibacter</taxon>
    </lineage>
</organism>
<gene>
    <name evidence="1" type="ORF">FLP23_07535</name>
</gene>
<dbReference type="InterPro" id="IPR019587">
    <property type="entry name" value="Polyketide_cyclase/dehydratase"/>
</dbReference>